<protein>
    <submittedName>
        <fullName evidence="1">Uncharacterized protein</fullName>
    </submittedName>
</protein>
<dbReference type="AlphaFoldDB" id="A0A7R9CR24"/>
<proteinExistence type="predicted"/>
<dbReference type="EMBL" id="OD001095">
    <property type="protein sequence ID" value="CAD7400592.1"/>
    <property type="molecule type" value="Genomic_DNA"/>
</dbReference>
<organism evidence="1">
    <name type="scientific">Timema poppense</name>
    <name type="common">Walking stick</name>
    <dbReference type="NCBI Taxonomy" id="170557"/>
    <lineage>
        <taxon>Eukaryota</taxon>
        <taxon>Metazoa</taxon>
        <taxon>Ecdysozoa</taxon>
        <taxon>Arthropoda</taxon>
        <taxon>Hexapoda</taxon>
        <taxon>Insecta</taxon>
        <taxon>Pterygota</taxon>
        <taxon>Neoptera</taxon>
        <taxon>Polyneoptera</taxon>
        <taxon>Phasmatodea</taxon>
        <taxon>Timematodea</taxon>
        <taxon>Timematoidea</taxon>
        <taxon>Timematidae</taxon>
        <taxon>Timema</taxon>
    </lineage>
</organism>
<accession>A0A7R9CR24</accession>
<reference evidence="1" key="1">
    <citation type="submission" date="2020-11" db="EMBL/GenBank/DDBJ databases">
        <authorList>
            <person name="Tran Van P."/>
        </authorList>
    </citation>
    <scope>NUCLEOTIDE SEQUENCE</scope>
</reference>
<gene>
    <name evidence="1" type="ORF">TPSB3V08_LOCUS2686</name>
</gene>
<sequence length="278" mass="30420">MYTPFTMKAYNLTLADSTMAILDRPHRNKQTEVIAKTTFWGLGSLETSTSINISEFDFAFVNALSHEIALMVTAVIQMVQKASPLYLGVVLRTETLAKCLLVSAPGTRPGGLNGKYQADQTTYTRSPLSNSGKKLLGVITEARCLTPFNGLKSLREIPALTEGGGANSSRRLSWSRSCPVMTRSVVGMGSLFLQFPAAHVKCIATLEGYIHDGLEEPRKSLAMHCHLDKLHAPKSCIANHVAKCKSVRIVMPMHPAHTLELKDEAMCCRHTLISLASY</sequence>
<evidence type="ECO:0000313" key="1">
    <source>
        <dbReference type="EMBL" id="CAD7400592.1"/>
    </source>
</evidence>
<name>A0A7R9CR24_TIMPO</name>